<gene>
    <name evidence="2" type="ORF">PACLA_8A003241</name>
</gene>
<feature type="domain" description="Transcobalamin-like C-terminal" evidence="1">
    <location>
        <begin position="34"/>
        <end position="109"/>
    </location>
</feature>
<dbReference type="Pfam" id="PF14478">
    <property type="entry name" value="DUF4430"/>
    <property type="match status" value="1"/>
</dbReference>
<dbReference type="Gene3D" id="2.170.130.30">
    <property type="match status" value="1"/>
</dbReference>
<name>A0A6S7H5H5_PARCT</name>
<dbReference type="InterPro" id="IPR027954">
    <property type="entry name" value="Transcobalamin-like_C"/>
</dbReference>
<dbReference type="Proteomes" id="UP001152795">
    <property type="component" value="Unassembled WGS sequence"/>
</dbReference>
<dbReference type="PANTHER" id="PTHR10559">
    <property type="entry name" value="TRANSCOBALAMIN-1/GASTRIC INTRINSIC FACTOR"/>
    <property type="match status" value="1"/>
</dbReference>
<evidence type="ECO:0000313" key="3">
    <source>
        <dbReference type="Proteomes" id="UP001152795"/>
    </source>
</evidence>
<accession>A0A6S7H5H5</accession>
<reference evidence="2" key="1">
    <citation type="submission" date="2020-04" db="EMBL/GenBank/DDBJ databases">
        <authorList>
            <person name="Alioto T."/>
            <person name="Alioto T."/>
            <person name="Gomez Garrido J."/>
        </authorList>
    </citation>
    <scope>NUCLEOTIDE SEQUENCE</scope>
    <source>
        <strain evidence="2">A484AB</strain>
    </source>
</reference>
<dbReference type="InterPro" id="IPR051588">
    <property type="entry name" value="Cobalamin_Transport"/>
</dbReference>
<comment type="caution">
    <text evidence="2">The sequence shown here is derived from an EMBL/GenBank/DDBJ whole genome shotgun (WGS) entry which is preliminary data.</text>
</comment>
<dbReference type="EMBL" id="CACRXK020003247">
    <property type="protein sequence ID" value="CAB3998006.1"/>
    <property type="molecule type" value="Genomic_DNA"/>
</dbReference>
<dbReference type="AlphaFoldDB" id="A0A6S7H5H5"/>
<proteinExistence type="predicted"/>
<sequence>MVAVSTISVSVELVFANYTNANFIPAMTLSVSEGTKAFEILEMASQQNPCYRFQFQTFSIGRFITRICCLEQDPSADFYWLLYKNGQLSHLGVDVLTPANGDTITFKYQNV</sequence>
<dbReference type="PANTHER" id="PTHR10559:SF18">
    <property type="entry name" value="TRANSCOBALAMIN II"/>
    <property type="match status" value="1"/>
</dbReference>
<organism evidence="2 3">
    <name type="scientific">Paramuricea clavata</name>
    <name type="common">Red gorgonian</name>
    <name type="synonym">Violescent sea-whip</name>
    <dbReference type="NCBI Taxonomy" id="317549"/>
    <lineage>
        <taxon>Eukaryota</taxon>
        <taxon>Metazoa</taxon>
        <taxon>Cnidaria</taxon>
        <taxon>Anthozoa</taxon>
        <taxon>Octocorallia</taxon>
        <taxon>Malacalcyonacea</taxon>
        <taxon>Plexauridae</taxon>
        <taxon>Paramuricea</taxon>
    </lineage>
</organism>
<protein>
    <recommendedName>
        <fullName evidence="1">Transcobalamin-like C-terminal domain-containing protein</fullName>
    </recommendedName>
</protein>
<evidence type="ECO:0000259" key="1">
    <source>
        <dbReference type="Pfam" id="PF14478"/>
    </source>
</evidence>
<keyword evidence="3" id="KW-1185">Reference proteome</keyword>
<evidence type="ECO:0000313" key="2">
    <source>
        <dbReference type="EMBL" id="CAB3998006.1"/>
    </source>
</evidence>